<gene>
    <name evidence="1" type="ORF">HCN58_15860</name>
</gene>
<keyword evidence="2" id="KW-1185">Reference proteome</keyword>
<dbReference type="AlphaFoldDB" id="A0A7Y4GS89"/>
<reference evidence="1 2" key="1">
    <citation type="submission" date="2020-03" db="EMBL/GenBank/DDBJ databases">
        <title>Bradyrhizobium diversity isolated from nodules of Indigofera sp.</title>
        <authorList>
            <person name="Klepa M."/>
            <person name="Helene L."/>
            <person name="Hungria M."/>
        </authorList>
    </citation>
    <scope>NUCLEOTIDE SEQUENCE [LARGE SCALE GENOMIC DNA]</scope>
    <source>
        <strain evidence="1 2">WSM 1791</strain>
    </source>
</reference>
<proteinExistence type="predicted"/>
<accession>A0A7Y4GS89</accession>
<evidence type="ECO:0000313" key="1">
    <source>
        <dbReference type="EMBL" id="NOJ41058.1"/>
    </source>
</evidence>
<dbReference type="Proteomes" id="UP000544122">
    <property type="component" value="Unassembled WGS sequence"/>
</dbReference>
<comment type="caution">
    <text evidence="1">The sequence shown here is derived from an EMBL/GenBank/DDBJ whole genome shotgun (WGS) entry which is preliminary data.</text>
</comment>
<evidence type="ECO:0000313" key="2">
    <source>
        <dbReference type="Proteomes" id="UP000544122"/>
    </source>
</evidence>
<dbReference type="RefSeq" id="WP_171580268.1">
    <property type="nucleotide sequence ID" value="NZ_JAAVLX010000004.1"/>
</dbReference>
<name>A0A7Y4GS89_9BRAD</name>
<dbReference type="EMBL" id="JAAVLX010000004">
    <property type="protein sequence ID" value="NOJ41058.1"/>
    <property type="molecule type" value="Genomic_DNA"/>
</dbReference>
<sequence length="137" mass="14988">MSDVVPFAERIRRGEDGLSSSGYRVGYRCAITQAVLIQLEIPAQIVERTVLDQLSVVPRMTPDGMVSADFSEQTDRDIGDLLEVAVTPISELVARSMASGNLRLEETRTSDLEALRNQLEQSLGTVRDALAMVASSY</sequence>
<protein>
    <submittedName>
        <fullName evidence="1">Uncharacterized protein</fullName>
    </submittedName>
</protein>
<organism evidence="1 2">
    <name type="scientific">Bradyrhizobium australiense</name>
    <dbReference type="NCBI Taxonomy" id="2721161"/>
    <lineage>
        <taxon>Bacteria</taxon>
        <taxon>Pseudomonadati</taxon>
        <taxon>Pseudomonadota</taxon>
        <taxon>Alphaproteobacteria</taxon>
        <taxon>Hyphomicrobiales</taxon>
        <taxon>Nitrobacteraceae</taxon>
        <taxon>Bradyrhizobium</taxon>
    </lineage>
</organism>